<keyword evidence="3" id="KW-1185">Reference proteome</keyword>
<feature type="region of interest" description="Disordered" evidence="1">
    <location>
        <begin position="125"/>
        <end position="145"/>
    </location>
</feature>
<evidence type="ECO:0000256" key="1">
    <source>
        <dbReference type="SAM" id="MobiDB-lite"/>
    </source>
</evidence>
<gene>
    <name evidence="2" type="ORF">PCOR1329_LOCUS37555</name>
</gene>
<dbReference type="EMBL" id="CAUYUJ010014551">
    <property type="protein sequence ID" value="CAK0843117.1"/>
    <property type="molecule type" value="Genomic_DNA"/>
</dbReference>
<sequence length="338" mass="35600">MTLCPDLEDSEPEDIRLAFKGAQLKDGDQTIAAAGIGKSSEDFVVCLGKKKAAAQPAASPAEAAGQAAAPHMSMLVATSQDGEAAFADPIQGKPALPGSPGDPVRYSRRLRFEVFGIEADAFRPPEQKGTYRSTPLPAGGSALDERKRVSSGACRAPRGFFVGQAPAGRGGESSVEAAAASAGGDVSKEVADAVFEEFARWLQDQLGARATEGVAARAVALAAVHEGFCFTMEHKFPPMFPQSRYVLVVGARAQVWVLWLAFVTDKPAPDLKSTPHISLATCDLNTEAAAAEAPQSGLHMDYVVVPTRERDLGRYAQQRQASALSRAAVEGCWGEVLC</sequence>
<name>A0ABN9TC06_9DINO</name>
<proteinExistence type="predicted"/>
<accession>A0ABN9TC06</accession>
<evidence type="ECO:0000313" key="3">
    <source>
        <dbReference type="Proteomes" id="UP001189429"/>
    </source>
</evidence>
<organism evidence="2 3">
    <name type="scientific">Prorocentrum cordatum</name>
    <dbReference type="NCBI Taxonomy" id="2364126"/>
    <lineage>
        <taxon>Eukaryota</taxon>
        <taxon>Sar</taxon>
        <taxon>Alveolata</taxon>
        <taxon>Dinophyceae</taxon>
        <taxon>Prorocentrales</taxon>
        <taxon>Prorocentraceae</taxon>
        <taxon>Prorocentrum</taxon>
    </lineage>
</organism>
<reference evidence="2" key="1">
    <citation type="submission" date="2023-10" db="EMBL/GenBank/DDBJ databases">
        <authorList>
            <person name="Chen Y."/>
            <person name="Shah S."/>
            <person name="Dougan E. K."/>
            <person name="Thang M."/>
            <person name="Chan C."/>
        </authorList>
    </citation>
    <scope>NUCLEOTIDE SEQUENCE [LARGE SCALE GENOMIC DNA]</scope>
</reference>
<dbReference type="Proteomes" id="UP001189429">
    <property type="component" value="Unassembled WGS sequence"/>
</dbReference>
<evidence type="ECO:0000313" key="2">
    <source>
        <dbReference type="EMBL" id="CAK0843117.1"/>
    </source>
</evidence>
<evidence type="ECO:0008006" key="4">
    <source>
        <dbReference type="Google" id="ProtNLM"/>
    </source>
</evidence>
<comment type="caution">
    <text evidence="2">The sequence shown here is derived from an EMBL/GenBank/DDBJ whole genome shotgun (WGS) entry which is preliminary data.</text>
</comment>
<protein>
    <recommendedName>
        <fullName evidence="4">Ubiquitin-like domain-containing protein</fullName>
    </recommendedName>
</protein>